<sequence length="66" mass="6998">MALRDVLSLCGRVGLIVAAFAFVAGIVAGPILEKILYSQMTVTERSTQPLLIPVNDSSERQVGQPG</sequence>
<keyword evidence="1" id="KW-1133">Transmembrane helix</keyword>
<organism evidence="2 3">
    <name type="scientific">Microvirga splendida</name>
    <dbReference type="NCBI Taxonomy" id="2795727"/>
    <lineage>
        <taxon>Bacteria</taxon>
        <taxon>Pseudomonadati</taxon>
        <taxon>Pseudomonadota</taxon>
        <taxon>Alphaproteobacteria</taxon>
        <taxon>Hyphomicrobiales</taxon>
        <taxon>Methylobacteriaceae</taxon>
        <taxon>Microvirga</taxon>
    </lineage>
</organism>
<dbReference type="RefSeq" id="WP_199049201.1">
    <property type="nucleotide sequence ID" value="NZ_JAELXT010000009.1"/>
</dbReference>
<gene>
    <name evidence="2" type="ORF">JAO75_11125</name>
</gene>
<comment type="caution">
    <text evidence="2">The sequence shown here is derived from an EMBL/GenBank/DDBJ whole genome shotgun (WGS) entry which is preliminary data.</text>
</comment>
<protein>
    <submittedName>
        <fullName evidence="2">Uncharacterized protein</fullName>
    </submittedName>
</protein>
<evidence type="ECO:0000256" key="1">
    <source>
        <dbReference type="SAM" id="Phobius"/>
    </source>
</evidence>
<proteinExistence type="predicted"/>
<accession>A0ABS0Y104</accession>
<name>A0ABS0Y104_9HYPH</name>
<evidence type="ECO:0000313" key="2">
    <source>
        <dbReference type="EMBL" id="MBJ6125956.1"/>
    </source>
</evidence>
<dbReference type="EMBL" id="JAELXT010000009">
    <property type="protein sequence ID" value="MBJ6125956.1"/>
    <property type="molecule type" value="Genomic_DNA"/>
</dbReference>
<evidence type="ECO:0000313" key="3">
    <source>
        <dbReference type="Proteomes" id="UP000620670"/>
    </source>
</evidence>
<keyword evidence="3" id="KW-1185">Reference proteome</keyword>
<dbReference type="Proteomes" id="UP000620670">
    <property type="component" value="Unassembled WGS sequence"/>
</dbReference>
<keyword evidence="1" id="KW-0472">Membrane</keyword>
<reference evidence="3" key="1">
    <citation type="submission" date="2020-12" db="EMBL/GenBank/DDBJ databases">
        <title>Hymenobacter sp.</title>
        <authorList>
            <person name="Kim M.K."/>
        </authorList>
    </citation>
    <scope>NUCLEOTIDE SEQUENCE [LARGE SCALE GENOMIC DNA]</scope>
    <source>
        <strain evidence="3">BT325</strain>
    </source>
</reference>
<feature type="transmembrane region" description="Helical" evidence="1">
    <location>
        <begin position="6"/>
        <end position="32"/>
    </location>
</feature>
<keyword evidence="1" id="KW-0812">Transmembrane</keyword>